<dbReference type="RefSeq" id="XP_065665020.1">
    <property type="nucleotide sequence ID" value="XM_065808948.1"/>
</dbReference>
<feature type="transmembrane region" description="Helical" evidence="2">
    <location>
        <begin position="12"/>
        <end position="32"/>
    </location>
</feature>
<proteinExistence type="inferred from homology"/>
<sequence>MRDLISNVGTDYLVFAVSGILVLVVTLIYILWNDGNTSSLTCPGLKSSDPVLGNLGSLTFDGGIHKFLVENHKRFGPMFTFYWGKELAVSLACPILFKEVATLFNRPVNQFKILLPLIGKESVQYANQDRGKKLRQINDQHFSHSSIKSYLKEIKQVGAELCSKWASSENTRIPLNQNMLSIAFKTIIKTSFGPDYFKTNEEIIEIQALKDFCFAEMDKQLRGDFPEVNSKRENDFKAAVKKFKDKVRTMINHRRSQKIKSYTNFLDVMLEDDTVYTNDDQVVDNVIVYMIGGYHTTGNLLTWLVYFLCKHPEVESKVYNEMKEFREDDLDMELLTKFSYTKQVIDEVMRVAVLAPYAARYSDYDIIVDGHLIPKKTPIILALGAVFQDGTIFPDPERFDPDRFSDKQIEERTALAFQPFGFAGKRKCPGYRLAYAETLTYAFYIIKNFDISLVDKQSVKMQHGFVTKPSEEIWIKVLRRKNI</sequence>
<organism evidence="3 4">
    <name type="scientific">Hydra vulgaris</name>
    <name type="common">Hydra</name>
    <name type="synonym">Hydra attenuata</name>
    <dbReference type="NCBI Taxonomy" id="6087"/>
    <lineage>
        <taxon>Eukaryota</taxon>
        <taxon>Metazoa</taxon>
        <taxon>Cnidaria</taxon>
        <taxon>Hydrozoa</taxon>
        <taxon>Hydroidolina</taxon>
        <taxon>Anthoathecata</taxon>
        <taxon>Aplanulata</taxon>
        <taxon>Hydridae</taxon>
        <taxon>Hydra</taxon>
    </lineage>
</organism>
<dbReference type="SUPFAM" id="SSF48264">
    <property type="entry name" value="Cytochrome P450"/>
    <property type="match status" value="1"/>
</dbReference>
<dbReference type="InterPro" id="IPR002401">
    <property type="entry name" value="Cyt_P450_E_grp-I"/>
</dbReference>
<dbReference type="PANTHER" id="PTHR24280">
    <property type="entry name" value="CYTOCHROME P450 20A1"/>
    <property type="match status" value="1"/>
</dbReference>
<keyword evidence="2" id="KW-0472">Membrane</keyword>
<evidence type="ECO:0000256" key="2">
    <source>
        <dbReference type="SAM" id="Phobius"/>
    </source>
</evidence>
<dbReference type="InterPro" id="IPR036396">
    <property type="entry name" value="Cyt_P450_sf"/>
</dbReference>
<keyword evidence="2" id="KW-1133">Transmembrane helix</keyword>
<dbReference type="Proteomes" id="UP001652625">
    <property type="component" value="Chromosome 11"/>
</dbReference>
<dbReference type="CDD" id="cd00302">
    <property type="entry name" value="cytochrome_P450"/>
    <property type="match status" value="1"/>
</dbReference>
<name>A0ABM4CSY4_HYDVU</name>
<evidence type="ECO:0000256" key="1">
    <source>
        <dbReference type="ARBA" id="ARBA00010617"/>
    </source>
</evidence>
<dbReference type="PRINTS" id="PR00463">
    <property type="entry name" value="EP450I"/>
</dbReference>
<comment type="similarity">
    <text evidence="1">Belongs to the cytochrome P450 family.</text>
</comment>
<dbReference type="Pfam" id="PF00067">
    <property type="entry name" value="p450"/>
    <property type="match status" value="1"/>
</dbReference>
<keyword evidence="2" id="KW-0812">Transmembrane</keyword>
<reference evidence="4" key="1">
    <citation type="submission" date="2025-08" db="UniProtKB">
        <authorList>
            <consortium name="RefSeq"/>
        </authorList>
    </citation>
    <scope>IDENTIFICATION</scope>
</reference>
<evidence type="ECO:0000313" key="3">
    <source>
        <dbReference type="Proteomes" id="UP001652625"/>
    </source>
</evidence>
<dbReference type="PANTHER" id="PTHR24280:SF4">
    <property type="entry name" value="CYTOCHROME P450 20A1"/>
    <property type="match status" value="1"/>
</dbReference>
<accession>A0ABM4CSY4</accession>
<protein>
    <submittedName>
        <fullName evidence="4">Cytochrome P450 20A1 isoform X2</fullName>
    </submittedName>
</protein>
<dbReference type="InterPro" id="IPR001128">
    <property type="entry name" value="Cyt_P450"/>
</dbReference>
<keyword evidence="3" id="KW-1185">Reference proteome</keyword>
<dbReference type="GeneID" id="100214067"/>
<evidence type="ECO:0000313" key="4">
    <source>
        <dbReference type="RefSeq" id="XP_065665020.1"/>
    </source>
</evidence>
<gene>
    <name evidence="4" type="primary">LOC100214067</name>
</gene>
<dbReference type="Gene3D" id="1.10.630.10">
    <property type="entry name" value="Cytochrome P450"/>
    <property type="match status" value="1"/>
</dbReference>
<dbReference type="InterPro" id="IPR052666">
    <property type="entry name" value="CYP450_20A1-like"/>
</dbReference>